<gene>
    <name evidence="1" type="ORF">A2736_00555</name>
</gene>
<organism evidence="1 2">
    <name type="scientific">Candidatus Yanofskybacteria bacterium RIFCSPHIGHO2_01_FULL_41_27</name>
    <dbReference type="NCBI Taxonomy" id="1802662"/>
    <lineage>
        <taxon>Bacteria</taxon>
        <taxon>Candidatus Yanofskyibacteriota</taxon>
    </lineage>
</organism>
<dbReference type="AlphaFoldDB" id="A0A1F8EET4"/>
<accession>A0A1F8EET4</accession>
<dbReference type="EMBL" id="MGJC01000031">
    <property type="protein sequence ID" value="OGM99352.1"/>
    <property type="molecule type" value="Genomic_DNA"/>
</dbReference>
<evidence type="ECO:0000313" key="2">
    <source>
        <dbReference type="Proteomes" id="UP000177503"/>
    </source>
</evidence>
<dbReference type="Proteomes" id="UP000177503">
    <property type="component" value="Unassembled WGS sequence"/>
</dbReference>
<evidence type="ECO:0008006" key="3">
    <source>
        <dbReference type="Google" id="ProtNLM"/>
    </source>
</evidence>
<name>A0A1F8EET4_9BACT</name>
<proteinExistence type="predicted"/>
<dbReference type="STRING" id="1802662.A2736_00555"/>
<evidence type="ECO:0000313" key="1">
    <source>
        <dbReference type="EMBL" id="OGM99352.1"/>
    </source>
</evidence>
<comment type="caution">
    <text evidence="1">The sequence shown here is derived from an EMBL/GenBank/DDBJ whole genome shotgun (WGS) entry which is preliminary data.</text>
</comment>
<protein>
    <recommendedName>
        <fullName evidence="3">Restriction endonuclease</fullName>
    </recommendedName>
</protein>
<reference evidence="1 2" key="1">
    <citation type="journal article" date="2016" name="Nat. Commun.">
        <title>Thousands of microbial genomes shed light on interconnected biogeochemical processes in an aquifer system.</title>
        <authorList>
            <person name="Anantharaman K."/>
            <person name="Brown C.T."/>
            <person name="Hug L.A."/>
            <person name="Sharon I."/>
            <person name="Castelle C.J."/>
            <person name="Probst A.J."/>
            <person name="Thomas B.C."/>
            <person name="Singh A."/>
            <person name="Wilkins M.J."/>
            <person name="Karaoz U."/>
            <person name="Brodie E.L."/>
            <person name="Williams K.H."/>
            <person name="Hubbard S.S."/>
            <person name="Banfield J.F."/>
        </authorList>
    </citation>
    <scope>NUCLEOTIDE SEQUENCE [LARGE SCALE GENOMIC DNA]</scope>
</reference>
<sequence length="228" mass="26289">MPNMPPDYEGLYIKQLRLNDEGVFGLLEQKDPGMLKKINTFSTRHNFPRENVIQKIKTDLLFRAFFAKDPAKQKIHENIAAEYIKKISGIKNFRQLGTAELSLLGGAVISHREVRQRGGTSRAKTIDFSWKFCGKEFYASHKYTRGHSGGSQGSQYKDLQQFIREANESTGQGQFFVGICDGDYYRYRDAESNSTRMERLNNLANRRNVFAMPIEKLEEWLKSLCKND</sequence>